<sequence>MEDDLTQVGSLIKDLIRLYYFSGGSSRSARRFAGNGA</sequence>
<accession>A0A8T0R3R0</accession>
<protein>
    <submittedName>
        <fullName evidence="1">Uncharacterized protein</fullName>
    </submittedName>
</protein>
<proteinExistence type="predicted"/>
<name>A0A8T0R3R0_PANVG</name>
<dbReference type="Proteomes" id="UP000823388">
    <property type="component" value="Chromosome 6N"/>
</dbReference>
<dbReference type="AlphaFoldDB" id="A0A8T0R3R0"/>
<organism evidence="1 2">
    <name type="scientific">Panicum virgatum</name>
    <name type="common">Blackwell switchgrass</name>
    <dbReference type="NCBI Taxonomy" id="38727"/>
    <lineage>
        <taxon>Eukaryota</taxon>
        <taxon>Viridiplantae</taxon>
        <taxon>Streptophyta</taxon>
        <taxon>Embryophyta</taxon>
        <taxon>Tracheophyta</taxon>
        <taxon>Spermatophyta</taxon>
        <taxon>Magnoliopsida</taxon>
        <taxon>Liliopsida</taxon>
        <taxon>Poales</taxon>
        <taxon>Poaceae</taxon>
        <taxon>PACMAD clade</taxon>
        <taxon>Panicoideae</taxon>
        <taxon>Panicodae</taxon>
        <taxon>Paniceae</taxon>
        <taxon>Panicinae</taxon>
        <taxon>Panicum</taxon>
        <taxon>Panicum sect. Hiantes</taxon>
    </lineage>
</organism>
<gene>
    <name evidence="1" type="ORF">PVAP13_6NG330650</name>
</gene>
<dbReference type="EMBL" id="CM029048">
    <property type="protein sequence ID" value="KAG2580272.1"/>
    <property type="molecule type" value="Genomic_DNA"/>
</dbReference>
<evidence type="ECO:0000313" key="2">
    <source>
        <dbReference type="Proteomes" id="UP000823388"/>
    </source>
</evidence>
<keyword evidence="2" id="KW-1185">Reference proteome</keyword>
<evidence type="ECO:0000313" key="1">
    <source>
        <dbReference type="EMBL" id="KAG2580272.1"/>
    </source>
</evidence>
<reference evidence="1" key="1">
    <citation type="submission" date="2020-05" db="EMBL/GenBank/DDBJ databases">
        <title>WGS assembly of Panicum virgatum.</title>
        <authorList>
            <person name="Lovell J.T."/>
            <person name="Jenkins J."/>
            <person name="Shu S."/>
            <person name="Juenger T.E."/>
            <person name="Schmutz J."/>
        </authorList>
    </citation>
    <scope>NUCLEOTIDE SEQUENCE</scope>
    <source>
        <strain evidence="1">AP13</strain>
    </source>
</reference>
<comment type="caution">
    <text evidence="1">The sequence shown here is derived from an EMBL/GenBank/DDBJ whole genome shotgun (WGS) entry which is preliminary data.</text>
</comment>